<feature type="domain" description="Isochorismatase-like" evidence="2">
    <location>
        <begin position="33"/>
        <end position="202"/>
    </location>
</feature>
<sequence length="207" mass="23195">MPGIPAIEPYSLPASGDLPDNKAQWVPDPSRAVLLIHDMQRFFVRPFPEQVRDDLVGNIALLRHRSARLGVRVAYTAQPGSMSAEQRGLLKDFWGPGMRREPADRLVVDELAPEPEDWIFTKLRYSAFHKSDLLERMRSAGRDQLIVCGVYAHVGVLMTAVDAYTNDIETFLVPDAVADFNADYHRMAVQYAAERCAVVLPAKEVFG</sequence>
<dbReference type="RefSeq" id="WP_191266887.1">
    <property type="nucleotide sequence ID" value="NZ_BMXJ01000001.1"/>
</dbReference>
<dbReference type="PRINTS" id="PR01398">
    <property type="entry name" value="ISCHRISMTASE"/>
</dbReference>
<protein>
    <submittedName>
        <fullName evidence="3">Isochorismate hydrolase</fullName>
    </submittedName>
</protein>
<keyword evidence="1 3" id="KW-0378">Hydrolase</keyword>
<dbReference type="PANTHER" id="PTHR43540:SF3">
    <property type="entry name" value="ENTEROBACTIN SYNTHASE COMPONENT B"/>
    <property type="match status" value="1"/>
</dbReference>
<proteinExistence type="predicted"/>
<dbReference type="GO" id="GO:0016787">
    <property type="term" value="F:hydrolase activity"/>
    <property type="evidence" value="ECO:0007669"/>
    <property type="project" value="UniProtKB-KW"/>
</dbReference>
<dbReference type="SUPFAM" id="SSF52499">
    <property type="entry name" value="Isochorismatase-like hydrolases"/>
    <property type="match status" value="1"/>
</dbReference>
<comment type="caution">
    <text evidence="3">The sequence shown here is derived from an EMBL/GenBank/DDBJ whole genome shotgun (WGS) entry which is preliminary data.</text>
</comment>
<dbReference type="Pfam" id="PF00857">
    <property type="entry name" value="Isochorismatase"/>
    <property type="match status" value="1"/>
</dbReference>
<dbReference type="PANTHER" id="PTHR43540">
    <property type="entry name" value="PEROXYUREIDOACRYLATE/UREIDOACRYLATE AMIDOHYDROLASE-RELATED"/>
    <property type="match status" value="1"/>
</dbReference>
<dbReference type="Gene3D" id="3.40.50.850">
    <property type="entry name" value="Isochorismatase-like"/>
    <property type="match status" value="1"/>
</dbReference>
<dbReference type="InterPro" id="IPR000868">
    <property type="entry name" value="Isochorismatase-like_dom"/>
</dbReference>
<dbReference type="Proteomes" id="UP000598217">
    <property type="component" value="Unassembled WGS sequence"/>
</dbReference>
<dbReference type="InterPro" id="IPR050272">
    <property type="entry name" value="Isochorismatase-like_hydrls"/>
</dbReference>
<accession>A0ABR9HMM3</accession>
<reference evidence="3 4" key="1">
    <citation type="submission" date="2020-10" db="EMBL/GenBank/DDBJ databases">
        <title>Sequencing the genomes of 1000 actinobacteria strains.</title>
        <authorList>
            <person name="Klenk H.-P."/>
        </authorList>
    </citation>
    <scope>NUCLEOTIDE SEQUENCE [LARGE SCALE GENOMIC DNA]</scope>
    <source>
        <strain evidence="3 4">DSM 45157</strain>
    </source>
</reference>
<keyword evidence="4" id="KW-1185">Reference proteome</keyword>
<evidence type="ECO:0000259" key="2">
    <source>
        <dbReference type="Pfam" id="PF00857"/>
    </source>
</evidence>
<evidence type="ECO:0000313" key="4">
    <source>
        <dbReference type="Proteomes" id="UP000598217"/>
    </source>
</evidence>
<dbReference type="InterPro" id="IPR016291">
    <property type="entry name" value="Isochorismatase"/>
</dbReference>
<gene>
    <name evidence="3" type="ORF">H4W79_004467</name>
</gene>
<name>A0ABR9HMM3_9ACTN</name>
<organism evidence="3 4">
    <name type="scientific">Nocardiopsis terrae</name>
    <dbReference type="NCBI Taxonomy" id="372655"/>
    <lineage>
        <taxon>Bacteria</taxon>
        <taxon>Bacillati</taxon>
        <taxon>Actinomycetota</taxon>
        <taxon>Actinomycetes</taxon>
        <taxon>Streptosporangiales</taxon>
        <taxon>Nocardiopsidaceae</taxon>
        <taxon>Nocardiopsis</taxon>
    </lineage>
</organism>
<evidence type="ECO:0000313" key="3">
    <source>
        <dbReference type="EMBL" id="MBE1460253.1"/>
    </source>
</evidence>
<dbReference type="EMBL" id="JADBDY010000001">
    <property type="protein sequence ID" value="MBE1460253.1"/>
    <property type="molecule type" value="Genomic_DNA"/>
</dbReference>
<dbReference type="InterPro" id="IPR036380">
    <property type="entry name" value="Isochorismatase-like_sf"/>
</dbReference>
<evidence type="ECO:0000256" key="1">
    <source>
        <dbReference type="ARBA" id="ARBA00022801"/>
    </source>
</evidence>